<evidence type="ECO:0000256" key="23">
    <source>
        <dbReference type="SAM" id="Phobius"/>
    </source>
</evidence>
<dbReference type="InterPro" id="IPR011029">
    <property type="entry name" value="DEATH-like_dom_sf"/>
</dbReference>
<evidence type="ECO:0000256" key="8">
    <source>
        <dbReference type="ARBA" id="ARBA00022692"/>
    </source>
</evidence>
<feature type="domain" description="Caspase recruitment" evidence="24">
    <location>
        <begin position="6"/>
        <end position="92"/>
    </location>
</feature>
<evidence type="ECO:0000256" key="2">
    <source>
        <dbReference type="ARBA" id="ARBA00004572"/>
    </source>
</evidence>
<sequence length="503" mass="52315">MSFASDRLYNTYIRRNLPTIATTVKVREVIVHLPCLTSHDRENIEAKRDNNGNHDAMVLLMECLKRRENWPEQLIQALEACEHVSLAAEVRAAYGALTGVNYSSAVCPPTTVVRAHVHPVPAAGPPAVPDSGASHPAAVAPPPGVPPVPAEPAIQCPSPLQNTAEPHPPEAHLSTPTVVPPTVTPPPSPETPHALQAAAVPQEDMQRVPEENSESLDEVGDDANPQNKEGATPQPPGSRNDDPTMSPTTTRVQLGARQGSCVPPLTPEKSPVQDSSPPAIPAPSAKVFQAVQAVDSSPQTEPAASFGPPVGTPPPLDDDVCLSKPGQLVSVAPQSSAGPAVLPSSPDEPFSGGSDRLEISEAAPDAVAPSQAPAAGGSVVELPCQENGVALDLHEPEENHYESLCSSMGVLENVVHVSQEPSLPNLSGQTSCSPPQRKEAGKGVTSAADEALSDPAKAKVSPDLQTAGAPQAPTTWAAPGWYALTAAAVCSCALLLAWRFKKM</sequence>
<evidence type="ECO:0000256" key="20">
    <source>
        <dbReference type="ARBA" id="ARBA00082620"/>
    </source>
</evidence>
<evidence type="ECO:0000256" key="6">
    <source>
        <dbReference type="ARBA" id="ARBA00022581"/>
    </source>
</evidence>
<evidence type="ECO:0000256" key="16">
    <source>
        <dbReference type="ARBA" id="ARBA00023139"/>
    </source>
</evidence>
<dbReference type="InParanoid" id="A0A3B3IP31"/>
<keyword evidence="14" id="KW-0496">Mitochondrion</keyword>
<dbReference type="Bgee" id="ENSORLG00000018188">
    <property type="expression patterns" value="Expressed in mesonephros and 14 other cell types or tissues"/>
</dbReference>
<evidence type="ECO:0000256" key="3">
    <source>
        <dbReference type="ARBA" id="ARBA00022481"/>
    </source>
</evidence>
<evidence type="ECO:0000259" key="24">
    <source>
        <dbReference type="Pfam" id="PF16739"/>
    </source>
</evidence>
<keyword evidence="10" id="KW-0832">Ubl conjugation</keyword>
<dbReference type="GO" id="GO:0051607">
    <property type="term" value="P:defense response to virus"/>
    <property type="evidence" value="ECO:0007669"/>
    <property type="project" value="UniProtKB-KW"/>
</dbReference>
<comment type="subcellular location">
    <subcellularLocation>
        <location evidence="2">Mitochondrion outer membrane</location>
        <topology evidence="2">Single-pass membrane protein</topology>
    </subcellularLocation>
    <subcellularLocation>
        <location evidence="1">Peroxisome</location>
    </subcellularLocation>
</comment>
<feature type="compositionally biased region" description="Polar residues" evidence="22">
    <location>
        <begin position="421"/>
        <end position="434"/>
    </location>
</feature>
<evidence type="ECO:0000256" key="9">
    <source>
        <dbReference type="ARBA" id="ARBA00022787"/>
    </source>
</evidence>
<reference evidence="25" key="3">
    <citation type="submission" date="2025-09" db="UniProtKB">
        <authorList>
            <consortium name="Ensembl"/>
        </authorList>
    </citation>
    <scope>IDENTIFICATION</scope>
    <source>
        <strain evidence="25">Hd-rR</strain>
    </source>
</reference>
<dbReference type="GO" id="GO:0005741">
    <property type="term" value="C:mitochondrial outer membrane"/>
    <property type="evidence" value="ECO:0007669"/>
    <property type="project" value="UniProtKB-SubCell"/>
</dbReference>
<dbReference type="GO" id="GO:1900063">
    <property type="term" value="P:regulation of peroxisome organization"/>
    <property type="evidence" value="ECO:0007669"/>
    <property type="project" value="UniProtKB-ARBA"/>
</dbReference>
<dbReference type="FunCoup" id="A0A3B3IP31">
    <property type="interactions" value="96"/>
</dbReference>
<feature type="compositionally biased region" description="Polar residues" evidence="22">
    <location>
        <begin position="243"/>
        <end position="252"/>
    </location>
</feature>
<dbReference type="FunFam" id="1.10.533.10:FF:000063">
    <property type="entry name" value="Mitochondrial antiviral-signaling protein"/>
    <property type="match status" value="1"/>
</dbReference>
<dbReference type="OrthoDB" id="9909785at2759"/>
<keyword evidence="3" id="KW-0488">Methylation</keyword>
<keyword evidence="11" id="KW-0391">Immunity</keyword>
<dbReference type="GO" id="GO:0002230">
    <property type="term" value="P:positive regulation of defense response to virus by host"/>
    <property type="evidence" value="ECO:0007669"/>
    <property type="project" value="UniProtKB-ARBA"/>
</dbReference>
<dbReference type="Ensembl" id="ENSORLT00000032640.1">
    <property type="protein sequence ID" value="ENSORLP00000045913.1"/>
    <property type="gene ID" value="ENSORLG00000018188.2"/>
</dbReference>
<dbReference type="GO" id="GO:0005777">
    <property type="term" value="C:peroxisome"/>
    <property type="evidence" value="ECO:0007669"/>
    <property type="project" value="UniProtKB-SubCell"/>
</dbReference>
<dbReference type="RefSeq" id="XP_004082865.1">
    <property type="nucleotide sequence ID" value="XM_004082817.3"/>
</dbReference>
<feature type="compositionally biased region" description="Low complexity" evidence="22">
    <location>
        <begin position="129"/>
        <end position="138"/>
    </location>
</feature>
<dbReference type="InterPro" id="IPR031964">
    <property type="entry name" value="CARD_dom"/>
</dbReference>
<dbReference type="GO" id="GO:0002753">
    <property type="term" value="P:cytoplasmic pattern recognition receptor signaling pathway"/>
    <property type="evidence" value="ECO:0007669"/>
    <property type="project" value="UniProtKB-ARBA"/>
</dbReference>
<dbReference type="Pfam" id="PF16739">
    <property type="entry name" value="CARD_2"/>
    <property type="match status" value="1"/>
</dbReference>
<dbReference type="GO" id="GO:0045087">
    <property type="term" value="P:innate immune response"/>
    <property type="evidence" value="ECO:0007669"/>
    <property type="project" value="UniProtKB-KW"/>
</dbReference>
<dbReference type="Proteomes" id="UP000001038">
    <property type="component" value="Chromosome 22"/>
</dbReference>
<keyword evidence="6" id="KW-0945">Host-virus interaction</keyword>
<dbReference type="GO" id="GO:0032755">
    <property type="term" value="P:positive regulation of interleukin-6 production"/>
    <property type="evidence" value="ECO:0007669"/>
    <property type="project" value="UniProtKB-ARBA"/>
</dbReference>
<evidence type="ECO:0000256" key="22">
    <source>
        <dbReference type="SAM" id="MobiDB-lite"/>
    </source>
</evidence>
<evidence type="ECO:0000256" key="7">
    <source>
        <dbReference type="ARBA" id="ARBA00022588"/>
    </source>
</evidence>
<dbReference type="GO" id="GO:0032727">
    <property type="term" value="P:positive regulation of interferon-alpha production"/>
    <property type="evidence" value="ECO:0007669"/>
    <property type="project" value="UniProtKB-ARBA"/>
</dbReference>
<gene>
    <name evidence="25" type="primary">mavs</name>
</gene>
<feature type="compositionally biased region" description="Pro residues" evidence="22">
    <location>
        <begin position="139"/>
        <end position="150"/>
    </location>
</feature>
<keyword evidence="12 23" id="KW-1133">Transmembrane helix</keyword>
<reference evidence="25 26" key="1">
    <citation type="journal article" date="2007" name="Nature">
        <title>The medaka draft genome and insights into vertebrate genome evolution.</title>
        <authorList>
            <person name="Kasahara M."/>
            <person name="Naruse K."/>
            <person name="Sasaki S."/>
            <person name="Nakatani Y."/>
            <person name="Qu W."/>
            <person name="Ahsan B."/>
            <person name="Yamada T."/>
            <person name="Nagayasu Y."/>
            <person name="Doi K."/>
            <person name="Kasai Y."/>
            <person name="Jindo T."/>
            <person name="Kobayashi D."/>
            <person name="Shimada A."/>
            <person name="Toyoda A."/>
            <person name="Kuroki Y."/>
            <person name="Fujiyama A."/>
            <person name="Sasaki T."/>
            <person name="Shimizu A."/>
            <person name="Asakawa S."/>
            <person name="Shimizu N."/>
            <person name="Hashimoto S."/>
            <person name="Yang J."/>
            <person name="Lee Y."/>
            <person name="Matsushima K."/>
            <person name="Sugano S."/>
            <person name="Sakaizumi M."/>
            <person name="Narita T."/>
            <person name="Ohishi K."/>
            <person name="Haga S."/>
            <person name="Ohta F."/>
            <person name="Nomoto H."/>
            <person name="Nogata K."/>
            <person name="Morishita T."/>
            <person name="Endo T."/>
            <person name="Shin-I T."/>
            <person name="Takeda H."/>
            <person name="Morishita S."/>
            <person name="Kohara Y."/>
        </authorList>
    </citation>
    <scope>NUCLEOTIDE SEQUENCE [LARGE SCALE GENOMIC DNA]</scope>
    <source>
        <strain evidence="25 26">Hd-rR</strain>
    </source>
</reference>
<name>A0A3B3IP31_ORYLA</name>
<evidence type="ECO:0000313" key="26">
    <source>
        <dbReference type="Proteomes" id="UP000001038"/>
    </source>
</evidence>
<evidence type="ECO:0000256" key="4">
    <source>
        <dbReference type="ARBA" id="ARBA00022499"/>
    </source>
</evidence>
<dbReference type="CTD" id="57506"/>
<feature type="transmembrane region" description="Helical" evidence="23">
    <location>
        <begin position="480"/>
        <end position="498"/>
    </location>
</feature>
<evidence type="ECO:0000256" key="15">
    <source>
        <dbReference type="ARBA" id="ARBA00023136"/>
    </source>
</evidence>
<keyword evidence="9" id="KW-1000">Mitochondrion outer membrane</keyword>
<evidence type="ECO:0000256" key="1">
    <source>
        <dbReference type="ARBA" id="ARBA00004275"/>
    </source>
</evidence>
<keyword evidence="4" id="KW-1017">Isopeptide bond</keyword>
<feature type="compositionally biased region" description="Acidic residues" evidence="22">
    <location>
        <begin position="211"/>
        <end position="221"/>
    </location>
</feature>
<keyword evidence="18" id="KW-0449">Lipoprotein</keyword>
<organism evidence="25 26">
    <name type="scientific">Oryzias latipes</name>
    <name type="common">Japanese rice fish</name>
    <name type="synonym">Japanese killifish</name>
    <dbReference type="NCBI Taxonomy" id="8090"/>
    <lineage>
        <taxon>Eukaryota</taxon>
        <taxon>Metazoa</taxon>
        <taxon>Chordata</taxon>
        <taxon>Craniata</taxon>
        <taxon>Vertebrata</taxon>
        <taxon>Euteleostomi</taxon>
        <taxon>Actinopterygii</taxon>
        <taxon>Neopterygii</taxon>
        <taxon>Teleostei</taxon>
        <taxon>Neoteleostei</taxon>
        <taxon>Acanthomorphata</taxon>
        <taxon>Ovalentaria</taxon>
        <taxon>Atherinomorphae</taxon>
        <taxon>Beloniformes</taxon>
        <taxon>Adrianichthyidae</taxon>
        <taxon>Oryziinae</taxon>
        <taxon>Oryzias</taxon>
    </lineage>
</organism>
<evidence type="ECO:0000256" key="19">
    <source>
        <dbReference type="ARBA" id="ARBA00071084"/>
    </source>
</evidence>
<evidence type="ECO:0000313" key="25">
    <source>
        <dbReference type="Ensembl" id="ENSORLP00000045913.1"/>
    </source>
</evidence>
<proteinExistence type="predicted"/>
<evidence type="ECO:0000256" key="13">
    <source>
        <dbReference type="ARBA" id="ARBA00023118"/>
    </source>
</evidence>
<feature type="region of interest" description="Disordered" evidence="22">
    <location>
        <begin position="421"/>
        <end position="471"/>
    </location>
</feature>
<evidence type="ECO:0000256" key="18">
    <source>
        <dbReference type="ARBA" id="ARBA00023288"/>
    </source>
</evidence>
<dbReference type="GO" id="GO:0045071">
    <property type="term" value="P:negative regulation of viral genome replication"/>
    <property type="evidence" value="ECO:0007669"/>
    <property type="project" value="UniProtKB-ARBA"/>
</dbReference>
<keyword evidence="16" id="KW-0564">Palmitate</keyword>
<evidence type="ECO:0000256" key="21">
    <source>
        <dbReference type="ARBA" id="ARBA00083233"/>
    </source>
</evidence>
<evidence type="ECO:0000256" key="10">
    <source>
        <dbReference type="ARBA" id="ARBA00022843"/>
    </source>
</evidence>
<keyword evidence="7" id="KW-0399">Innate immunity</keyword>
<evidence type="ECO:0000256" key="14">
    <source>
        <dbReference type="ARBA" id="ARBA00023128"/>
    </source>
</evidence>
<dbReference type="GO" id="GO:1900227">
    <property type="term" value="P:positive regulation of NLRP3 inflammasome complex assembly"/>
    <property type="evidence" value="ECO:0007669"/>
    <property type="project" value="UniProtKB-ARBA"/>
</dbReference>
<dbReference type="Gene3D" id="1.10.533.10">
    <property type="entry name" value="Death Domain, Fas"/>
    <property type="match status" value="1"/>
</dbReference>
<accession>A0A3B3IP31</accession>
<dbReference type="GO" id="GO:0035591">
    <property type="term" value="F:signaling adaptor activity"/>
    <property type="evidence" value="ECO:0007669"/>
    <property type="project" value="UniProtKB-ARBA"/>
</dbReference>
<evidence type="ECO:0000256" key="17">
    <source>
        <dbReference type="ARBA" id="ARBA00023140"/>
    </source>
</evidence>
<keyword evidence="8 23" id="KW-0812">Transmembrane</keyword>
<feature type="region of interest" description="Disordered" evidence="22">
    <location>
        <begin position="123"/>
        <end position="378"/>
    </location>
</feature>
<dbReference type="STRING" id="8090.ENSORLP00000045913"/>
<keyword evidence="15 23" id="KW-0472">Membrane</keyword>
<dbReference type="AlphaFoldDB" id="A0A3B3IP31"/>
<keyword evidence="13" id="KW-0051">Antiviral defense</keyword>
<feature type="compositionally biased region" description="Pro residues" evidence="22">
    <location>
        <begin position="178"/>
        <end position="190"/>
    </location>
</feature>
<dbReference type="GO" id="GO:0070585">
    <property type="term" value="P:protein localization to mitochondrion"/>
    <property type="evidence" value="ECO:0007669"/>
    <property type="project" value="UniProtKB-ARBA"/>
</dbReference>
<keyword evidence="5" id="KW-0597">Phosphoprotein</keyword>
<dbReference type="GeneID" id="101167666"/>
<dbReference type="GeneTree" id="ENSGT01030000234772"/>
<evidence type="ECO:0000256" key="5">
    <source>
        <dbReference type="ARBA" id="ARBA00022553"/>
    </source>
</evidence>
<evidence type="ECO:0000256" key="11">
    <source>
        <dbReference type="ARBA" id="ARBA00022859"/>
    </source>
</evidence>
<dbReference type="GO" id="GO:0032728">
    <property type="term" value="P:positive regulation of interferon-beta production"/>
    <property type="evidence" value="ECO:0007669"/>
    <property type="project" value="UniProtKB-ARBA"/>
</dbReference>
<dbReference type="KEGG" id="ola:101167666"/>
<keyword evidence="26" id="KW-1185">Reference proteome</keyword>
<keyword evidence="17" id="KW-0576">Peroxisome</keyword>
<evidence type="ECO:0000256" key="12">
    <source>
        <dbReference type="ARBA" id="ARBA00022989"/>
    </source>
</evidence>
<protein>
    <recommendedName>
        <fullName evidence="19">Mitochondrial antiviral-signaling protein</fullName>
    </recommendedName>
    <alternativeName>
        <fullName evidence="20">Interferon beta promoter stimulator protein 1</fullName>
    </alternativeName>
    <alternativeName>
        <fullName evidence="21">Virus-induced-signaling adapter</fullName>
    </alternativeName>
</protein>
<reference evidence="25" key="2">
    <citation type="submission" date="2025-08" db="UniProtKB">
        <authorList>
            <consortium name="Ensembl"/>
        </authorList>
    </citation>
    <scope>IDENTIFICATION</scope>
    <source>
        <strain evidence="25">Hd-rR</strain>
    </source>
</reference>